<keyword evidence="6 12" id="KW-0489">Methyltransferase</keyword>
<dbReference type="InterPro" id="IPR029063">
    <property type="entry name" value="SAM-dependent_MTases_sf"/>
</dbReference>
<keyword evidence="5" id="KW-0963">Cytoplasm</keyword>
<dbReference type="Pfam" id="PF01135">
    <property type="entry name" value="PCMT"/>
    <property type="match status" value="1"/>
</dbReference>
<organism evidence="12 13">
    <name type="scientific">candidate division WS6 bacterium OLB20</name>
    <dbReference type="NCBI Taxonomy" id="1617426"/>
    <lineage>
        <taxon>Bacteria</taxon>
        <taxon>Candidatus Dojkabacteria</taxon>
    </lineage>
</organism>
<evidence type="ECO:0000313" key="12">
    <source>
        <dbReference type="EMBL" id="KXK27334.1"/>
    </source>
</evidence>
<evidence type="ECO:0000256" key="10">
    <source>
        <dbReference type="ARBA" id="ARBA00031323"/>
    </source>
</evidence>
<dbReference type="PANTHER" id="PTHR11579">
    <property type="entry name" value="PROTEIN-L-ISOASPARTATE O-METHYLTRANSFERASE"/>
    <property type="match status" value="1"/>
</dbReference>
<dbReference type="EMBL" id="JYNZ01000002">
    <property type="protein sequence ID" value="KXK27334.1"/>
    <property type="molecule type" value="Genomic_DNA"/>
</dbReference>
<dbReference type="SUPFAM" id="SSF53335">
    <property type="entry name" value="S-adenosyl-L-methionine-dependent methyltransferases"/>
    <property type="match status" value="1"/>
</dbReference>
<dbReference type="Proteomes" id="UP000070457">
    <property type="component" value="Unassembled WGS sequence"/>
</dbReference>
<evidence type="ECO:0000256" key="2">
    <source>
        <dbReference type="ARBA" id="ARBA00005369"/>
    </source>
</evidence>
<keyword evidence="8" id="KW-0949">S-adenosyl-L-methionine</keyword>
<accession>A0A136M0A8</accession>
<evidence type="ECO:0000256" key="4">
    <source>
        <dbReference type="ARBA" id="ARBA00013346"/>
    </source>
</evidence>
<dbReference type="EC" id="2.1.1.77" evidence="3"/>
<evidence type="ECO:0000256" key="5">
    <source>
        <dbReference type="ARBA" id="ARBA00022490"/>
    </source>
</evidence>
<protein>
    <recommendedName>
        <fullName evidence="4">Protein-L-isoaspartate O-methyltransferase</fullName>
        <ecNumber evidence="3">2.1.1.77</ecNumber>
    </recommendedName>
    <alternativeName>
        <fullName evidence="11">L-isoaspartyl protein carboxyl methyltransferase</fullName>
    </alternativeName>
    <alternativeName>
        <fullName evidence="9">Protein L-isoaspartyl methyltransferase</fullName>
    </alternativeName>
    <alternativeName>
        <fullName evidence="10">Protein-beta-aspartate methyltransferase</fullName>
    </alternativeName>
</protein>
<evidence type="ECO:0000256" key="6">
    <source>
        <dbReference type="ARBA" id="ARBA00022603"/>
    </source>
</evidence>
<evidence type="ECO:0000256" key="7">
    <source>
        <dbReference type="ARBA" id="ARBA00022679"/>
    </source>
</evidence>
<gene>
    <name evidence="12" type="primary">pcm</name>
    <name evidence="12" type="ORF">TR69_WS6001000209</name>
</gene>
<evidence type="ECO:0000256" key="8">
    <source>
        <dbReference type="ARBA" id="ARBA00022691"/>
    </source>
</evidence>
<dbReference type="GO" id="GO:0005737">
    <property type="term" value="C:cytoplasm"/>
    <property type="evidence" value="ECO:0007669"/>
    <property type="project" value="UniProtKB-SubCell"/>
</dbReference>
<reference evidence="12 13" key="1">
    <citation type="submission" date="2015-02" db="EMBL/GenBank/DDBJ databases">
        <title>Improved understanding of the partial-nitritation anammox process through 23 genomes representing the majority of the microbial community.</title>
        <authorList>
            <person name="Speth D.R."/>
            <person name="In T Zandt M."/>
            <person name="Guerrero Cruz S."/>
            <person name="Jetten M.S."/>
            <person name="Dutilh B.E."/>
        </authorList>
    </citation>
    <scope>NUCLEOTIDE SEQUENCE [LARGE SCALE GENOMIC DNA]</scope>
    <source>
        <strain evidence="12">OLB20</strain>
    </source>
</reference>
<evidence type="ECO:0000256" key="1">
    <source>
        <dbReference type="ARBA" id="ARBA00004496"/>
    </source>
</evidence>
<dbReference type="PANTHER" id="PTHR11579:SF0">
    <property type="entry name" value="PROTEIN-L-ISOASPARTATE(D-ASPARTATE) O-METHYLTRANSFERASE"/>
    <property type="match status" value="1"/>
</dbReference>
<evidence type="ECO:0000256" key="11">
    <source>
        <dbReference type="ARBA" id="ARBA00031350"/>
    </source>
</evidence>
<dbReference type="InterPro" id="IPR000682">
    <property type="entry name" value="PCMT"/>
</dbReference>
<dbReference type="Gene3D" id="3.40.50.150">
    <property type="entry name" value="Vaccinia Virus protein VP39"/>
    <property type="match status" value="1"/>
</dbReference>
<keyword evidence="7 12" id="KW-0808">Transferase</keyword>
<evidence type="ECO:0000256" key="9">
    <source>
        <dbReference type="ARBA" id="ARBA00030757"/>
    </source>
</evidence>
<comment type="similarity">
    <text evidence="2">Belongs to the methyltransferase superfamily. L-isoaspartyl/D-aspartyl protein methyltransferase family.</text>
</comment>
<proteinExistence type="inferred from homology"/>
<dbReference type="CDD" id="cd02440">
    <property type="entry name" value="AdoMet_MTases"/>
    <property type="match status" value="1"/>
</dbReference>
<dbReference type="GO" id="GO:0004719">
    <property type="term" value="F:protein-L-isoaspartate (D-aspartate) O-methyltransferase activity"/>
    <property type="evidence" value="ECO:0007669"/>
    <property type="project" value="UniProtKB-EC"/>
</dbReference>
<sequence length="229" mass="25460">MHIMPGINLDEYGGPDAFTWTHEYLVNYLTAGKHRIVKRPSLKHAFREVLREDFVPQELKSQAYEDRELDIGYGEVINRPTVTAEMLELLKIRMGGTYLDIGTGSGWVAALIGMAAGAEGKVYSLERVQFLADIARINLSKYPGIDTVKILFRDGSKGMPDFAPFDGIHVSAAFPEVPEEYMMQLKIGGILVIPTTDRTILSIERLSEDEFEESTHEGYIFGEAGSGIA</sequence>
<comment type="subcellular location">
    <subcellularLocation>
        <location evidence="1">Cytoplasm</location>
    </subcellularLocation>
</comment>
<evidence type="ECO:0000256" key="3">
    <source>
        <dbReference type="ARBA" id="ARBA00011890"/>
    </source>
</evidence>
<dbReference type="STRING" id="1617426.TR69_WS6001000209"/>
<name>A0A136M0A8_9BACT</name>
<comment type="caution">
    <text evidence="12">The sequence shown here is derived from an EMBL/GenBank/DDBJ whole genome shotgun (WGS) entry which is preliminary data.</text>
</comment>
<evidence type="ECO:0000313" key="13">
    <source>
        <dbReference type="Proteomes" id="UP000070457"/>
    </source>
</evidence>
<dbReference type="AlphaFoldDB" id="A0A136M0A8"/>
<dbReference type="GO" id="GO:0032259">
    <property type="term" value="P:methylation"/>
    <property type="evidence" value="ECO:0007669"/>
    <property type="project" value="UniProtKB-KW"/>
</dbReference>